<dbReference type="InterPro" id="IPR004843">
    <property type="entry name" value="Calcineurin-like_PHP"/>
</dbReference>
<dbReference type="EMBL" id="UINC01220588">
    <property type="protein sequence ID" value="SVE48573.1"/>
    <property type="molecule type" value="Genomic_DNA"/>
</dbReference>
<dbReference type="SUPFAM" id="SSF56300">
    <property type="entry name" value="Metallo-dependent phosphatases"/>
    <property type="match status" value="1"/>
</dbReference>
<sequence length="195" mass="21840">MHITHRFTDDSATIRIEGLATRLRMLHLTDTHMHYYDERDGNMVEGCVDFIKRREAHMEQAGVHYVPGDTFHEHLARAATERLDLLALTGDIVHFPSPASVDFVLDEVDALGVPMMYTCGNHDVHYTNEPVNDEIRLTRLDALQPLHDGDPDCQARDLGGIRFVSVDSAVPQISAKQVEFVAGQLLENAPTVLLT</sequence>
<proteinExistence type="predicted"/>
<gene>
    <name evidence="2" type="ORF">METZ01_LOCUS501427</name>
</gene>
<organism evidence="2">
    <name type="scientific">marine metagenome</name>
    <dbReference type="NCBI Taxonomy" id="408172"/>
    <lineage>
        <taxon>unclassified sequences</taxon>
        <taxon>metagenomes</taxon>
        <taxon>ecological metagenomes</taxon>
    </lineage>
</organism>
<dbReference type="AlphaFoldDB" id="A0A383DWE4"/>
<dbReference type="Pfam" id="PF00149">
    <property type="entry name" value="Metallophos"/>
    <property type="match status" value="1"/>
</dbReference>
<protein>
    <recommendedName>
        <fullName evidence="1">Calcineurin-like phosphoesterase domain-containing protein</fullName>
    </recommendedName>
</protein>
<name>A0A383DWE4_9ZZZZ</name>
<evidence type="ECO:0000313" key="2">
    <source>
        <dbReference type="EMBL" id="SVE48573.1"/>
    </source>
</evidence>
<dbReference type="InterPro" id="IPR029052">
    <property type="entry name" value="Metallo-depent_PP-like"/>
</dbReference>
<reference evidence="2" key="1">
    <citation type="submission" date="2018-05" db="EMBL/GenBank/DDBJ databases">
        <authorList>
            <person name="Lanie J.A."/>
            <person name="Ng W.-L."/>
            <person name="Kazmierczak K.M."/>
            <person name="Andrzejewski T.M."/>
            <person name="Davidsen T.M."/>
            <person name="Wayne K.J."/>
            <person name="Tettelin H."/>
            <person name="Glass J.I."/>
            <person name="Rusch D."/>
            <person name="Podicherti R."/>
            <person name="Tsui H.-C.T."/>
            <person name="Winkler M.E."/>
        </authorList>
    </citation>
    <scope>NUCLEOTIDE SEQUENCE</scope>
</reference>
<dbReference type="GO" id="GO:0016787">
    <property type="term" value="F:hydrolase activity"/>
    <property type="evidence" value="ECO:0007669"/>
    <property type="project" value="InterPro"/>
</dbReference>
<feature type="non-terminal residue" evidence="2">
    <location>
        <position position="195"/>
    </location>
</feature>
<evidence type="ECO:0000259" key="1">
    <source>
        <dbReference type="Pfam" id="PF00149"/>
    </source>
</evidence>
<feature type="domain" description="Calcineurin-like phosphoesterase" evidence="1">
    <location>
        <begin position="24"/>
        <end position="134"/>
    </location>
</feature>
<accession>A0A383DWE4</accession>
<dbReference type="Gene3D" id="3.60.21.10">
    <property type="match status" value="1"/>
</dbReference>